<evidence type="ECO:0000313" key="3">
    <source>
        <dbReference type="EMBL" id="MEN3070000.1"/>
    </source>
</evidence>
<keyword evidence="1" id="KW-1133">Transmembrane helix</keyword>
<feature type="transmembrane region" description="Helical" evidence="1">
    <location>
        <begin position="224"/>
        <end position="247"/>
    </location>
</feature>
<feature type="transmembrane region" description="Helical" evidence="1">
    <location>
        <begin position="53"/>
        <end position="71"/>
    </location>
</feature>
<feature type="transmembrane region" description="Helical" evidence="1">
    <location>
        <begin position="78"/>
        <end position="98"/>
    </location>
</feature>
<keyword evidence="4" id="KW-1185">Reference proteome</keyword>
<feature type="transmembrane region" description="Helical" evidence="1">
    <location>
        <begin position="147"/>
        <end position="166"/>
    </location>
</feature>
<dbReference type="EMBL" id="JBDIVE010000010">
    <property type="protein sequence ID" value="MEN3070000.1"/>
    <property type="molecule type" value="Genomic_DNA"/>
</dbReference>
<dbReference type="InterPro" id="IPR006976">
    <property type="entry name" value="VanZ-like"/>
</dbReference>
<feature type="domain" description="VanZ-like" evidence="2">
    <location>
        <begin position="51"/>
        <end position="124"/>
    </location>
</feature>
<protein>
    <submittedName>
        <fullName evidence="3">VanZ family protein</fullName>
    </submittedName>
</protein>
<dbReference type="Proteomes" id="UP001410394">
    <property type="component" value="Unassembled WGS sequence"/>
</dbReference>
<sequence length="350" mass="39076">MRDQRLPRYLAFSYAVLTAYACLYPLSGWRDPGGSPLAFLVAPWPRYSTLADIWLNVLGYMPLGFSVLASMRYRRSPLLAVLLSWLLCTLFSGGMEYAQNYLPTRVASNIDLATNSLGGLLGALAGLRWGRMFDHDGALIRWRQRRILPGHIGEAGMILVGLWWLTQLEPTSTLFGTGDMRPLFELPAAIAFSTRRFVLIETLIVSMNLLALGMLLQRCMRERSILLVLIVLLVGLGLRSLADYVFVVPPQPWQWATPGAVRGIALGLLALLLTWRLPGWLQHSTACVALLCSTVLVNIAPENPFELASMRLIHEGHFLNFHGLTRLSDFLWPFLALIYLSANASLVARR</sequence>
<name>A0ABU9Z216_9RHOO</name>
<dbReference type="RefSeq" id="WP_345920776.1">
    <property type="nucleotide sequence ID" value="NZ_JBDIVE010000010.1"/>
</dbReference>
<feature type="transmembrane region" description="Helical" evidence="1">
    <location>
        <begin position="330"/>
        <end position="348"/>
    </location>
</feature>
<feature type="transmembrane region" description="Helical" evidence="1">
    <location>
        <begin position="186"/>
        <end position="212"/>
    </location>
</feature>
<gene>
    <name evidence="3" type="ORF">ABDB84_16075</name>
</gene>
<dbReference type="PROSITE" id="PS51257">
    <property type="entry name" value="PROKAR_LIPOPROTEIN"/>
    <property type="match status" value="1"/>
</dbReference>
<organism evidence="3 4">
    <name type="scientific">Uliginosibacterium sediminicola</name>
    <dbReference type="NCBI Taxonomy" id="2024550"/>
    <lineage>
        <taxon>Bacteria</taxon>
        <taxon>Pseudomonadati</taxon>
        <taxon>Pseudomonadota</taxon>
        <taxon>Betaproteobacteria</taxon>
        <taxon>Rhodocyclales</taxon>
        <taxon>Zoogloeaceae</taxon>
        <taxon>Uliginosibacterium</taxon>
    </lineage>
</organism>
<feature type="transmembrane region" description="Helical" evidence="1">
    <location>
        <begin position="110"/>
        <end position="127"/>
    </location>
</feature>
<dbReference type="NCBIfam" id="NF037970">
    <property type="entry name" value="vanZ_1"/>
    <property type="match status" value="1"/>
</dbReference>
<feature type="transmembrane region" description="Helical" evidence="1">
    <location>
        <begin position="280"/>
        <end position="300"/>
    </location>
</feature>
<keyword evidence="1" id="KW-0812">Transmembrane</keyword>
<keyword evidence="1" id="KW-0472">Membrane</keyword>
<feature type="transmembrane region" description="Helical" evidence="1">
    <location>
        <begin position="253"/>
        <end position="273"/>
    </location>
</feature>
<dbReference type="Pfam" id="PF04892">
    <property type="entry name" value="VanZ"/>
    <property type="match status" value="1"/>
</dbReference>
<evidence type="ECO:0000313" key="4">
    <source>
        <dbReference type="Proteomes" id="UP001410394"/>
    </source>
</evidence>
<evidence type="ECO:0000256" key="1">
    <source>
        <dbReference type="SAM" id="Phobius"/>
    </source>
</evidence>
<evidence type="ECO:0000259" key="2">
    <source>
        <dbReference type="Pfam" id="PF04892"/>
    </source>
</evidence>
<feature type="transmembrane region" description="Helical" evidence="1">
    <location>
        <begin position="9"/>
        <end position="27"/>
    </location>
</feature>
<reference evidence="3 4" key="1">
    <citation type="journal article" date="2018" name="Int. J. Syst. Evol. Microbiol.">
        <title>Uliginosibacterium sediminicola sp. nov., isolated from freshwater sediment.</title>
        <authorList>
            <person name="Hwang W.M."/>
            <person name="Kim S.M."/>
            <person name="Kang K."/>
            <person name="Ahn T.Y."/>
        </authorList>
    </citation>
    <scope>NUCLEOTIDE SEQUENCE [LARGE SCALE GENOMIC DNA]</scope>
    <source>
        <strain evidence="3 4">M1-21</strain>
    </source>
</reference>
<accession>A0ABU9Z216</accession>
<proteinExistence type="predicted"/>
<comment type="caution">
    <text evidence="3">The sequence shown here is derived from an EMBL/GenBank/DDBJ whole genome shotgun (WGS) entry which is preliminary data.</text>
</comment>